<accession>A0ABV8F278</accession>
<evidence type="ECO:0008006" key="4">
    <source>
        <dbReference type="Google" id="ProtNLM"/>
    </source>
</evidence>
<proteinExistence type="predicted"/>
<keyword evidence="1" id="KW-0812">Transmembrane</keyword>
<feature type="transmembrane region" description="Helical" evidence="1">
    <location>
        <begin position="82"/>
        <end position="100"/>
    </location>
</feature>
<protein>
    <recommendedName>
        <fullName evidence="4">Integral membrane protein</fullName>
    </recommendedName>
</protein>
<keyword evidence="3" id="KW-1185">Reference proteome</keyword>
<gene>
    <name evidence="2" type="ORF">ACFOYY_21635</name>
</gene>
<dbReference type="EMBL" id="JBHSBC010000021">
    <property type="protein sequence ID" value="MFC3982757.1"/>
    <property type="molecule type" value="Genomic_DNA"/>
</dbReference>
<name>A0ABV8F278_9ACTN</name>
<sequence>MNEMTSIGDARAQEAFAAARKYVLLFGAISAVVLGTVAVMALIGGETTSFMWVRAVVMLAIAPLLHRMVVRAAEGSAKAFDRVRALSVVMPIAIIGVDLIPGLCPAWYAVLQGLSGLALVAVAVITRGPAFPRKK</sequence>
<reference evidence="3" key="1">
    <citation type="journal article" date="2019" name="Int. J. Syst. Evol. Microbiol.">
        <title>The Global Catalogue of Microorganisms (GCM) 10K type strain sequencing project: providing services to taxonomists for standard genome sequencing and annotation.</title>
        <authorList>
            <consortium name="The Broad Institute Genomics Platform"/>
            <consortium name="The Broad Institute Genome Sequencing Center for Infectious Disease"/>
            <person name="Wu L."/>
            <person name="Ma J."/>
        </authorList>
    </citation>
    <scope>NUCLEOTIDE SEQUENCE [LARGE SCALE GENOMIC DNA]</scope>
    <source>
        <strain evidence="3">TBRC 7912</strain>
    </source>
</reference>
<dbReference type="RefSeq" id="WP_386191283.1">
    <property type="nucleotide sequence ID" value="NZ_JBHSBC010000021.1"/>
</dbReference>
<evidence type="ECO:0000256" key="1">
    <source>
        <dbReference type="SAM" id="Phobius"/>
    </source>
</evidence>
<dbReference type="Proteomes" id="UP001595698">
    <property type="component" value="Unassembled WGS sequence"/>
</dbReference>
<keyword evidence="1" id="KW-0472">Membrane</keyword>
<feature type="transmembrane region" description="Helical" evidence="1">
    <location>
        <begin position="106"/>
        <end position="125"/>
    </location>
</feature>
<feature type="transmembrane region" description="Helical" evidence="1">
    <location>
        <begin position="49"/>
        <end position="70"/>
    </location>
</feature>
<comment type="caution">
    <text evidence="2">The sequence shown here is derived from an EMBL/GenBank/DDBJ whole genome shotgun (WGS) entry which is preliminary data.</text>
</comment>
<feature type="transmembrane region" description="Helical" evidence="1">
    <location>
        <begin position="21"/>
        <end position="43"/>
    </location>
</feature>
<evidence type="ECO:0000313" key="2">
    <source>
        <dbReference type="EMBL" id="MFC3982757.1"/>
    </source>
</evidence>
<evidence type="ECO:0000313" key="3">
    <source>
        <dbReference type="Proteomes" id="UP001595698"/>
    </source>
</evidence>
<keyword evidence="1" id="KW-1133">Transmembrane helix</keyword>
<organism evidence="2 3">
    <name type="scientific">Streptosporangium jomthongense</name>
    <dbReference type="NCBI Taxonomy" id="1193683"/>
    <lineage>
        <taxon>Bacteria</taxon>
        <taxon>Bacillati</taxon>
        <taxon>Actinomycetota</taxon>
        <taxon>Actinomycetes</taxon>
        <taxon>Streptosporangiales</taxon>
        <taxon>Streptosporangiaceae</taxon>
        <taxon>Streptosporangium</taxon>
    </lineage>
</organism>